<dbReference type="InterPro" id="IPR018060">
    <property type="entry name" value="HTH_AraC"/>
</dbReference>
<keyword evidence="2" id="KW-0238">DNA-binding</keyword>
<dbReference type="RefSeq" id="WP_264323363.1">
    <property type="nucleotide sequence ID" value="NZ_JADEXQ010000004.1"/>
</dbReference>
<keyword evidence="6" id="KW-1185">Reference proteome</keyword>
<dbReference type="AlphaFoldDB" id="A0A928VMF5"/>
<keyword evidence="3" id="KW-0804">Transcription</keyword>
<evidence type="ECO:0000256" key="3">
    <source>
        <dbReference type="ARBA" id="ARBA00023163"/>
    </source>
</evidence>
<gene>
    <name evidence="5" type="ORF">IQ266_02050</name>
</gene>
<dbReference type="Proteomes" id="UP000625316">
    <property type="component" value="Unassembled WGS sequence"/>
</dbReference>
<dbReference type="GO" id="GO:0043565">
    <property type="term" value="F:sequence-specific DNA binding"/>
    <property type="evidence" value="ECO:0007669"/>
    <property type="project" value="InterPro"/>
</dbReference>
<dbReference type="InterPro" id="IPR050204">
    <property type="entry name" value="AraC_XylS_family_regulators"/>
</dbReference>
<name>A0A928VMF5_9CYAN</name>
<organism evidence="5 6">
    <name type="scientific">Romeriopsis navalis LEGE 11480</name>
    <dbReference type="NCBI Taxonomy" id="2777977"/>
    <lineage>
        <taxon>Bacteria</taxon>
        <taxon>Bacillati</taxon>
        <taxon>Cyanobacteriota</taxon>
        <taxon>Cyanophyceae</taxon>
        <taxon>Leptolyngbyales</taxon>
        <taxon>Leptolyngbyaceae</taxon>
        <taxon>Romeriopsis</taxon>
        <taxon>Romeriopsis navalis</taxon>
    </lineage>
</organism>
<dbReference type="Gene3D" id="1.10.10.60">
    <property type="entry name" value="Homeodomain-like"/>
    <property type="match status" value="2"/>
</dbReference>
<feature type="domain" description="HTH araC/xylS-type" evidence="4">
    <location>
        <begin position="196"/>
        <end position="294"/>
    </location>
</feature>
<dbReference type="Pfam" id="PF12833">
    <property type="entry name" value="HTH_18"/>
    <property type="match status" value="1"/>
</dbReference>
<evidence type="ECO:0000256" key="1">
    <source>
        <dbReference type="ARBA" id="ARBA00023015"/>
    </source>
</evidence>
<comment type="caution">
    <text evidence="5">The sequence shown here is derived from an EMBL/GenBank/DDBJ whole genome shotgun (WGS) entry which is preliminary data.</text>
</comment>
<sequence length="294" mass="33264">MNTNAQTPATLHFPDILSTSPILTSHDSGWSDLSLEMHHLPKGGTPSICLDHHIIGINMSRSIDCEFEVEGKIRKFGLLSGEMNIMPAGYTFSTYWNREISATTVNLSKQLLNRNAVELCAIDQVELIPRLDVNDPLITQIAVTLSRIVKDHQDDAQQMYVKTMANALAVHLLRNYATQETQKIRSIGPLSPRQLKHVLDYINASLEHRIELRELAALTELSQYYFARSFKQAIGVSPHQYVIQQRVERAKRLLRANRMSISEVAVAVGFSHQSHLTRHFKRLTGVTPKTFQQT</sequence>
<dbReference type="InterPro" id="IPR018062">
    <property type="entry name" value="HTH_AraC-typ_CS"/>
</dbReference>
<dbReference type="PANTHER" id="PTHR46796">
    <property type="entry name" value="HTH-TYPE TRANSCRIPTIONAL ACTIVATOR RHAS-RELATED"/>
    <property type="match status" value="1"/>
</dbReference>
<evidence type="ECO:0000313" key="6">
    <source>
        <dbReference type="Proteomes" id="UP000625316"/>
    </source>
</evidence>
<dbReference type="InterPro" id="IPR009057">
    <property type="entry name" value="Homeodomain-like_sf"/>
</dbReference>
<dbReference type="PROSITE" id="PS00041">
    <property type="entry name" value="HTH_ARAC_FAMILY_1"/>
    <property type="match status" value="1"/>
</dbReference>
<dbReference type="PROSITE" id="PS01124">
    <property type="entry name" value="HTH_ARAC_FAMILY_2"/>
    <property type="match status" value="1"/>
</dbReference>
<evidence type="ECO:0000259" key="4">
    <source>
        <dbReference type="PROSITE" id="PS01124"/>
    </source>
</evidence>
<dbReference type="SUPFAM" id="SSF46689">
    <property type="entry name" value="Homeodomain-like"/>
    <property type="match status" value="2"/>
</dbReference>
<dbReference type="PANTHER" id="PTHR46796:SF6">
    <property type="entry name" value="ARAC SUBFAMILY"/>
    <property type="match status" value="1"/>
</dbReference>
<evidence type="ECO:0000256" key="2">
    <source>
        <dbReference type="ARBA" id="ARBA00023125"/>
    </source>
</evidence>
<keyword evidence="1" id="KW-0805">Transcription regulation</keyword>
<evidence type="ECO:0000313" key="5">
    <source>
        <dbReference type="EMBL" id="MBE9028539.1"/>
    </source>
</evidence>
<proteinExistence type="predicted"/>
<accession>A0A928VMF5</accession>
<dbReference type="EMBL" id="JADEXQ010000004">
    <property type="protein sequence ID" value="MBE9028539.1"/>
    <property type="molecule type" value="Genomic_DNA"/>
</dbReference>
<dbReference type="GO" id="GO:0003700">
    <property type="term" value="F:DNA-binding transcription factor activity"/>
    <property type="evidence" value="ECO:0007669"/>
    <property type="project" value="InterPro"/>
</dbReference>
<dbReference type="SMART" id="SM00342">
    <property type="entry name" value="HTH_ARAC"/>
    <property type="match status" value="1"/>
</dbReference>
<protein>
    <submittedName>
        <fullName evidence="5">Helix-turn-helix transcriptional regulator</fullName>
    </submittedName>
</protein>
<reference evidence="5" key="1">
    <citation type="submission" date="2020-10" db="EMBL/GenBank/DDBJ databases">
        <authorList>
            <person name="Castelo-Branco R."/>
            <person name="Eusebio N."/>
            <person name="Adriana R."/>
            <person name="Vieira A."/>
            <person name="Brugerolle De Fraissinette N."/>
            <person name="Rezende De Castro R."/>
            <person name="Schneider M.P."/>
            <person name="Vasconcelos V."/>
            <person name="Leao P.N."/>
        </authorList>
    </citation>
    <scope>NUCLEOTIDE SEQUENCE</scope>
    <source>
        <strain evidence="5">LEGE 11480</strain>
    </source>
</reference>